<keyword evidence="2 4" id="KW-0067">ATP-binding</keyword>
<dbReference type="Proteomes" id="UP001141253">
    <property type="component" value="Chromosome 5"/>
</dbReference>
<comment type="caution">
    <text evidence="9">The sequence shown here is derived from an EMBL/GenBank/DDBJ whole genome shotgun (WGS) entry which is preliminary data.</text>
</comment>
<organism evidence="9 10">
    <name type="scientific">Salix suchowensis</name>
    <dbReference type="NCBI Taxonomy" id="1278906"/>
    <lineage>
        <taxon>Eukaryota</taxon>
        <taxon>Viridiplantae</taxon>
        <taxon>Streptophyta</taxon>
        <taxon>Embryophyta</taxon>
        <taxon>Tracheophyta</taxon>
        <taxon>Spermatophyta</taxon>
        <taxon>Magnoliopsida</taxon>
        <taxon>eudicotyledons</taxon>
        <taxon>Gunneridae</taxon>
        <taxon>Pentapetalae</taxon>
        <taxon>rosids</taxon>
        <taxon>fabids</taxon>
        <taxon>Malpighiales</taxon>
        <taxon>Salicaceae</taxon>
        <taxon>Saliceae</taxon>
        <taxon>Salix</taxon>
    </lineage>
</organism>
<evidence type="ECO:0000313" key="9">
    <source>
        <dbReference type="EMBL" id="KAJ6397538.1"/>
    </source>
</evidence>
<dbReference type="Gene3D" id="3.40.850.10">
    <property type="entry name" value="Kinesin motor domain"/>
    <property type="match status" value="1"/>
</dbReference>
<keyword evidence="1 4" id="KW-0547">Nucleotide-binding</keyword>
<dbReference type="Pfam" id="PF00225">
    <property type="entry name" value="Kinesin"/>
    <property type="match status" value="1"/>
</dbReference>
<evidence type="ECO:0000256" key="3">
    <source>
        <dbReference type="ARBA" id="ARBA00023175"/>
    </source>
</evidence>
<dbReference type="PROSITE" id="PS50067">
    <property type="entry name" value="KINESIN_MOTOR_2"/>
    <property type="match status" value="1"/>
</dbReference>
<keyword evidence="6" id="KW-0175">Coiled coil</keyword>
<dbReference type="InterPro" id="IPR036961">
    <property type="entry name" value="Kinesin_motor_dom_sf"/>
</dbReference>
<keyword evidence="10" id="KW-1185">Reference proteome</keyword>
<evidence type="ECO:0000256" key="2">
    <source>
        <dbReference type="ARBA" id="ARBA00022840"/>
    </source>
</evidence>
<name>A0ABQ9CGP5_9ROSI</name>
<dbReference type="InterPro" id="IPR001752">
    <property type="entry name" value="Kinesin_motor_dom"/>
</dbReference>
<reference evidence="9" key="1">
    <citation type="submission" date="2022-10" db="EMBL/GenBank/DDBJ databases">
        <authorList>
            <person name="Hyden B.L."/>
            <person name="Feng K."/>
            <person name="Yates T."/>
            <person name="Jawdy S."/>
            <person name="Smart L.B."/>
            <person name="Muchero W."/>
        </authorList>
    </citation>
    <scope>NUCLEOTIDE SEQUENCE</scope>
    <source>
        <tissue evidence="9">Shoot tip</tissue>
    </source>
</reference>
<dbReference type="InterPro" id="IPR027640">
    <property type="entry name" value="Kinesin-like_fam"/>
</dbReference>
<protein>
    <recommendedName>
        <fullName evidence="5">Kinesin-like protein</fullName>
    </recommendedName>
</protein>
<evidence type="ECO:0000256" key="1">
    <source>
        <dbReference type="ARBA" id="ARBA00022741"/>
    </source>
</evidence>
<sequence>MTDLTVQMIEEICDRIKTVQISDSIPSLSSTTEETINSEESVSNRIRQVSPTQGPTLPILQKIISLSDKIQNLKKEHSNLSDQVKTAKDSFLGPPNIVDTLQKLGNEYELLRKKYLQELSDRKRLYNEVIELKGNIRVFCRCRPLNQVEITNGSNYVVEFDSSQDNELQIISSDSSKKQFKFDHVFEPEDNKEAVFAQTKPIVASVLDGYNACIFAYGQTGTGKTFTMEGSPENRGVNYRTLDELFRLSQERSGIMRYGLFVSMMEVYNEKIRDLLIESSNQPPKKLEIKQTAEGTQEVPGLVETRVTGTEDVWDLLKSGSRASLLRVTVKGENLINGQKTRSHLWMVDLAGSERVGKIDVEGERLKDSQFINKSLSALGDVISALASKTGHIPYRNSKLTHILQSSLGGDCKTLMFVQISPSATDLGETLCSLNFASRVRGIESGPARKQADLSELFKYKQMVEKLNHDEKETKKLQDSLQSLQLRLAAREHICRTLQEKIIMMMVRELENQLGEERKTRLKQETRAFAAAASQSTIQVAEKRKIDKKPPLCPSKLRMPLRKITNSMPPTISSSTKTEKMVLFYLQCMKKKTIQESQLQEQIQAGSWKPKHPTVVALQRKISGVEPSKVKELSKQEAIIFVALSTIIN</sequence>
<dbReference type="SMART" id="SM00129">
    <property type="entry name" value="KISc"/>
    <property type="match status" value="1"/>
</dbReference>
<feature type="region of interest" description="Disordered" evidence="7">
    <location>
        <begin position="30"/>
        <end position="49"/>
    </location>
</feature>
<evidence type="ECO:0000313" key="10">
    <source>
        <dbReference type="Proteomes" id="UP001141253"/>
    </source>
</evidence>
<evidence type="ECO:0000259" key="8">
    <source>
        <dbReference type="PROSITE" id="PS50067"/>
    </source>
</evidence>
<reference evidence="9" key="2">
    <citation type="journal article" date="2023" name="Int. J. Mol. Sci.">
        <title>De Novo Assembly and Annotation of 11 Diverse Shrub Willow (Salix) Genomes Reveals Novel Gene Organization in Sex-Linked Regions.</title>
        <authorList>
            <person name="Hyden B."/>
            <person name="Feng K."/>
            <person name="Yates T.B."/>
            <person name="Jawdy S."/>
            <person name="Cereghino C."/>
            <person name="Smart L.B."/>
            <person name="Muchero W."/>
        </authorList>
    </citation>
    <scope>NUCLEOTIDE SEQUENCE</scope>
    <source>
        <tissue evidence="9">Shoot tip</tissue>
    </source>
</reference>
<dbReference type="PRINTS" id="PR00380">
    <property type="entry name" value="KINESINHEAVY"/>
</dbReference>
<evidence type="ECO:0000256" key="5">
    <source>
        <dbReference type="RuleBase" id="RU000394"/>
    </source>
</evidence>
<gene>
    <name evidence="9" type="ORF">OIU77_018533</name>
</gene>
<feature type="domain" description="Kinesin motor" evidence="8">
    <location>
        <begin position="135"/>
        <end position="443"/>
    </location>
</feature>
<dbReference type="PANTHER" id="PTHR47972">
    <property type="entry name" value="KINESIN-LIKE PROTEIN KLP-3"/>
    <property type="match status" value="1"/>
</dbReference>
<dbReference type="PANTHER" id="PTHR47972:SF2">
    <property type="entry name" value="KINESIN-LIKE PROTEIN KIN-14S"/>
    <property type="match status" value="1"/>
</dbReference>
<accession>A0ABQ9CGP5</accession>
<feature type="coiled-coil region" evidence="6">
    <location>
        <begin position="63"/>
        <end position="90"/>
    </location>
</feature>
<feature type="binding site" evidence="4">
    <location>
        <begin position="218"/>
        <end position="225"/>
    </location>
    <ligand>
        <name>ATP</name>
        <dbReference type="ChEBI" id="CHEBI:30616"/>
    </ligand>
</feature>
<dbReference type="InterPro" id="IPR027417">
    <property type="entry name" value="P-loop_NTPase"/>
</dbReference>
<dbReference type="PROSITE" id="PS00411">
    <property type="entry name" value="KINESIN_MOTOR_1"/>
    <property type="match status" value="1"/>
</dbReference>
<feature type="coiled-coil region" evidence="6">
    <location>
        <begin position="467"/>
        <end position="527"/>
    </location>
</feature>
<evidence type="ECO:0000256" key="6">
    <source>
        <dbReference type="SAM" id="Coils"/>
    </source>
</evidence>
<proteinExistence type="inferred from homology"/>
<evidence type="ECO:0000256" key="7">
    <source>
        <dbReference type="SAM" id="MobiDB-lite"/>
    </source>
</evidence>
<feature type="compositionally biased region" description="Low complexity" evidence="7">
    <location>
        <begin position="30"/>
        <end position="43"/>
    </location>
</feature>
<keyword evidence="5" id="KW-0493">Microtubule</keyword>
<evidence type="ECO:0000256" key="4">
    <source>
        <dbReference type="PROSITE-ProRule" id="PRU00283"/>
    </source>
</evidence>
<comment type="similarity">
    <text evidence="4 5">Belongs to the TRAFAC class myosin-kinesin ATPase superfamily. Kinesin family.</text>
</comment>
<dbReference type="EMBL" id="JAPFFI010000003">
    <property type="protein sequence ID" value="KAJ6397538.1"/>
    <property type="molecule type" value="Genomic_DNA"/>
</dbReference>
<dbReference type="InterPro" id="IPR019821">
    <property type="entry name" value="Kinesin_motor_CS"/>
</dbReference>
<dbReference type="SUPFAM" id="SSF52540">
    <property type="entry name" value="P-loop containing nucleoside triphosphate hydrolases"/>
    <property type="match status" value="1"/>
</dbReference>
<keyword evidence="3 4" id="KW-0505">Motor protein</keyword>